<organism evidence="1">
    <name type="scientific">marine sediment metagenome</name>
    <dbReference type="NCBI Taxonomy" id="412755"/>
    <lineage>
        <taxon>unclassified sequences</taxon>
        <taxon>metagenomes</taxon>
        <taxon>ecological metagenomes</taxon>
    </lineage>
</organism>
<gene>
    <name evidence="1" type="ORF">LCGC14_2949850</name>
</gene>
<accession>A0A0F8XFE5</accession>
<sequence length="72" mass="7640">TIMIETTENKNRLCAFCGKEVIDTGNGIVHVNGGQALQLCQNCGWTGGGVELLTQCVRCGDSTSLIEDHKAS</sequence>
<protein>
    <submittedName>
        <fullName evidence="1">Uncharacterized protein</fullName>
    </submittedName>
</protein>
<evidence type="ECO:0000313" key="1">
    <source>
        <dbReference type="EMBL" id="KKK67857.1"/>
    </source>
</evidence>
<proteinExistence type="predicted"/>
<dbReference type="AlphaFoldDB" id="A0A0F8XFE5"/>
<reference evidence="1" key="1">
    <citation type="journal article" date="2015" name="Nature">
        <title>Complex archaea that bridge the gap between prokaryotes and eukaryotes.</title>
        <authorList>
            <person name="Spang A."/>
            <person name="Saw J.H."/>
            <person name="Jorgensen S.L."/>
            <person name="Zaremba-Niedzwiedzka K."/>
            <person name="Martijn J."/>
            <person name="Lind A.E."/>
            <person name="van Eijk R."/>
            <person name="Schleper C."/>
            <person name="Guy L."/>
            <person name="Ettema T.J."/>
        </authorList>
    </citation>
    <scope>NUCLEOTIDE SEQUENCE</scope>
</reference>
<comment type="caution">
    <text evidence="1">The sequence shown here is derived from an EMBL/GenBank/DDBJ whole genome shotgun (WGS) entry which is preliminary data.</text>
</comment>
<name>A0A0F8XFE5_9ZZZZ</name>
<dbReference type="EMBL" id="LAZR01059405">
    <property type="protein sequence ID" value="KKK67857.1"/>
    <property type="molecule type" value="Genomic_DNA"/>
</dbReference>
<feature type="non-terminal residue" evidence="1">
    <location>
        <position position="1"/>
    </location>
</feature>